<dbReference type="OrthoDB" id="3394592at2"/>
<feature type="compositionally biased region" description="Basic residues" evidence="1">
    <location>
        <begin position="83"/>
        <end position="97"/>
    </location>
</feature>
<accession>A0A3N9XSR4</accession>
<organism evidence="2 3">
    <name type="scientific">Micromonospora ureilytica</name>
    <dbReference type="NCBI Taxonomy" id="709868"/>
    <lineage>
        <taxon>Bacteria</taxon>
        <taxon>Bacillati</taxon>
        <taxon>Actinomycetota</taxon>
        <taxon>Actinomycetes</taxon>
        <taxon>Micromonosporales</taxon>
        <taxon>Micromonosporaceae</taxon>
        <taxon>Micromonospora</taxon>
    </lineage>
</organism>
<dbReference type="Proteomes" id="UP000278981">
    <property type="component" value="Unassembled WGS sequence"/>
</dbReference>
<evidence type="ECO:0000256" key="1">
    <source>
        <dbReference type="SAM" id="MobiDB-lite"/>
    </source>
</evidence>
<sequence length="97" mass="11027">MTGLLREVKTGDVLRLTCAASVQFMRPIFVSVIRPLDWPTYDGWLWIDAYELGKRGDAIARRTLFVMTAGLVWQDPPTQPGRKTARRPVARKPMRVG</sequence>
<dbReference type="RefSeq" id="WP_124820432.1">
    <property type="nucleotide sequence ID" value="NZ_QDGB01000269.1"/>
</dbReference>
<feature type="region of interest" description="Disordered" evidence="1">
    <location>
        <begin position="76"/>
        <end position="97"/>
    </location>
</feature>
<gene>
    <name evidence="2" type="ORF">DDE19_17670</name>
</gene>
<reference evidence="2 3" key="1">
    <citation type="submission" date="2018-04" db="EMBL/GenBank/DDBJ databases">
        <title>Micromonosporas from Atacama Desert.</title>
        <authorList>
            <person name="Carro L."/>
            <person name="Klenk H.-P."/>
            <person name="Goodfellow M."/>
        </authorList>
    </citation>
    <scope>NUCLEOTIDE SEQUENCE [LARGE SCALE GENOMIC DNA]</scope>
    <source>
        <strain evidence="2 3">LB19</strain>
    </source>
</reference>
<name>A0A3N9XSR4_9ACTN</name>
<protein>
    <submittedName>
        <fullName evidence="2">Uncharacterized protein</fullName>
    </submittedName>
</protein>
<evidence type="ECO:0000313" key="3">
    <source>
        <dbReference type="Proteomes" id="UP000278981"/>
    </source>
</evidence>
<dbReference type="EMBL" id="QDGB01000269">
    <property type="protein sequence ID" value="RQX15842.1"/>
    <property type="molecule type" value="Genomic_DNA"/>
</dbReference>
<dbReference type="AlphaFoldDB" id="A0A3N9XSR4"/>
<comment type="caution">
    <text evidence="2">The sequence shown here is derived from an EMBL/GenBank/DDBJ whole genome shotgun (WGS) entry which is preliminary data.</text>
</comment>
<proteinExistence type="predicted"/>
<evidence type="ECO:0000313" key="2">
    <source>
        <dbReference type="EMBL" id="RQX15842.1"/>
    </source>
</evidence>